<keyword evidence="3" id="KW-0997">Cell inner membrane</keyword>
<gene>
    <name evidence="9" type="ORF">SAMN02745220_00347</name>
</gene>
<feature type="domain" description="TRAP C4-dicarboxylate transport system permease DctM subunit" evidence="8">
    <location>
        <begin position="8"/>
        <end position="412"/>
    </location>
</feature>
<dbReference type="GO" id="GO:0005886">
    <property type="term" value="C:plasma membrane"/>
    <property type="evidence" value="ECO:0007669"/>
    <property type="project" value="UniProtKB-SubCell"/>
</dbReference>
<keyword evidence="5 7" id="KW-1133">Transmembrane helix</keyword>
<feature type="transmembrane region" description="Helical" evidence="7">
    <location>
        <begin position="88"/>
        <end position="120"/>
    </location>
</feature>
<dbReference type="Pfam" id="PF06808">
    <property type="entry name" value="DctM"/>
    <property type="match status" value="1"/>
</dbReference>
<evidence type="ECO:0000259" key="8">
    <source>
        <dbReference type="Pfam" id="PF06808"/>
    </source>
</evidence>
<dbReference type="NCBIfam" id="TIGR00786">
    <property type="entry name" value="dctM"/>
    <property type="match status" value="1"/>
</dbReference>
<evidence type="ECO:0000256" key="1">
    <source>
        <dbReference type="ARBA" id="ARBA00004429"/>
    </source>
</evidence>
<feature type="transmembrane region" description="Helical" evidence="7">
    <location>
        <begin position="220"/>
        <end position="247"/>
    </location>
</feature>
<feature type="transmembrane region" description="Helical" evidence="7">
    <location>
        <begin position="392"/>
        <end position="412"/>
    </location>
</feature>
<dbReference type="EMBL" id="FRFE01000001">
    <property type="protein sequence ID" value="SHO43235.1"/>
    <property type="molecule type" value="Genomic_DNA"/>
</dbReference>
<evidence type="ECO:0000256" key="4">
    <source>
        <dbReference type="ARBA" id="ARBA00022692"/>
    </source>
</evidence>
<dbReference type="PIRSF" id="PIRSF006066">
    <property type="entry name" value="HI0050"/>
    <property type="match status" value="1"/>
</dbReference>
<dbReference type="AlphaFoldDB" id="A0A1M7XWT0"/>
<proteinExistence type="predicted"/>
<keyword evidence="2" id="KW-1003">Cell membrane</keyword>
<evidence type="ECO:0000256" key="3">
    <source>
        <dbReference type="ARBA" id="ARBA00022519"/>
    </source>
</evidence>
<evidence type="ECO:0000256" key="2">
    <source>
        <dbReference type="ARBA" id="ARBA00022475"/>
    </source>
</evidence>
<evidence type="ECO:0000313" key="9">
    <source>
        <dbReference type="EMBL" id="SHO43235.1"/>
    </source>
</evidence>
<dbReference type="RefSeq" id="WP_073611688.1">
    <property type="nucleotide sequence ID" value="NZ_FRFE01000001.1"/>
</dbReference>
<evidence type="ECO:0000256" key="7">
    <source>
        <dbReference type="SAM" id="Phobius"/>
    </source>
</evidence>
<feature type="transmembrane region" description="Helical" evidence="7">
    <location>
        <begin position="132"/>
        <end position="155"/>
    </location>
</feature>
<evidence type="ECO:0000313" key="10">
    <source>
        <dbReference type="Proteomes" id="UP000184603"/>
    </source>
</evidence>
<dbReference type="InterPro" id="IPR010656">
    <property type="entry name" value="DctM"/>
</dbReference>
<keyword evidence="10" id="KW-1185">Reference proteome</keyword>
<keyword evidence="4 7" id="KW-0812">Transmembrane</keyword>
<name>A0A1M7XWT0_9BACT</name>
<dbReference type="InterPro" id="IPR004681">
    <property type="entry name" value="TRAP_DctM"/>
</dbReference>
<comment type="subcellular location">
    <subcellularLocation>
        <location evidence="1">Cell inner membrane</location>
        <topology evidence="1">Multi-pass membrane protein</topology>
    </subcellularLocation>
</comment>
<feature type="transmembrane region" description="Helical" evidence="7">
    <location>
        <begin position="50"/>
        <end position="67"/>
    </location>
</feature>
<evidence type="ECO:0000256" key="6">
    <source>
        <dbReference type="ARBA" id="ARBA00023136"/>
    </source>
</evidence>
<feature type="transmembrane region" description="Helical" evidence="7">
    <location>
        <begin position="167"/>
        <end position="187"/>
    </location>
</feature>
<reference evidence="9 10" key="1">
    <citation type="submission" date="2016-12" db="EMBL/GenBank/DDBJ databases">
        <authorList>
            <person name="Song W.-J."/>
            <person name="Kurnit D.M."/>
        </authorList>
    </citation>
    <scope>NUCLEOTIDE SEQUENCE [LARGE SCALE GENOMIC DNA]</scope>
    <source>
        <strain evidence="9 10">DSM 18488</strain>
    </source>
</reference>
<dbReference type="STRING" id="1121416.SAMN02745220_00347"/>
<accession>A0A1M7XWT0</accession>
<dbReference type="Proteomes" id="UP000184603">
    <property type="component" value="Unassembled WGS sequence"/>
</dbReference>
<protein>
    <submittedName>
        <fullName evidence="9">TRAP transporter, DctM subunit</fullName>
    </submittedName>
</protein>
<dbReference type="PANTHER" id="PTHR33362:SF5">
    <property type="entry name" value="C4-DICARBOXYLATE TRAP TRANSPORTER LARGE PERMEASE PROTEIN DCTM"/>
    <property type="match status" value="1"/>
</dbReference>
<organism evidence="9 10">
    <name type="scientific">Desulfopila aestuarii DSM 18488</name>
    <dbReference type="NCBI Taxonomy" id="1121416"/>
    <lineage>
        <taxon>Bacteria</taxon>
        <taxon>Pseudomonadati</taxon>
        <taxon>Thermodesulfobacteriota</taxon>
        <taxon>Desulfobulbia</taxon>
        <taxon>Desulfobulbales</taxon>
        <taxon>Desulfocapsaceae</taxon>
        <taxon>Desulfopila</taxon>
    </lineage>
</organism>
<feature type="transmembrane region" description="Helical" evidence="7">
    <location>
        <begin position="351"/>
        <end position="372"/>
    </location>
</feature>
<feature type="transmembrane region" description="Helical" evidence="7">
    <location>
        <begin position="268"/>
        <end position="289"/>
    </location>
</feature>
<feature type="transmembrane region" description="Helical" evidence="7">
    <location>
        <begin position="309"/>
        <end position="339"/>
    </location>
</feature>
<dbReference type="PANTHER" id="PTHR33362">
    <property type="entry name" value="SIALIC ACID TRAP TRANSPORTER PERMEASE PROTEIN SIAT-RELATED"/>
    <property type="match status" value="1"/>
</dbReference>
<dbReference type="OrthoDB" id="9790209at2"/>
<evidence type="ECO:0000256" key="5">
    <source>
        <dbReference type="ARBA" id="ARBA00022989"/>
    </source>
</evidence>
<dbReference type="GO" id="GO:0022857">
    <property type="term" value="F:transmembrane transporter activity"/>
    <property type="evidence" value="ECO:0007669"/>
    <property type="project" value="TreeGrafter"/>
</dbReference>
<keyword evidence="6 7" id="KW-0472">Membrane</keyword>
<sequence length="421" mass="45711">MTLFKIITLLLAILGAPLFLVISALALISFSSVDIDLSVVVIEMSRLADTPMLISLPLFIFAGTLLSESKAPERILMLSRIFLGWMPGGLAVVSLAVCAVFTAFTGASGVTIFALGGLLLPALIKDGYNERFSMGLITSSGSLGLLFPPSLPLILYGVISETRIDHLFLAGILPGLLMLVLLAAYSMRQSPTAPDNKQRYSGKDALSALRQSAWELPLPVIILGGIYGGFFVAGEAAAVTCLYVLIVEVLIYRDIKISALPGIMSKSMMLFGGILVILAASMASTNYLVDQEVPMRLFEFIREYIDSKYTFLLLLNIFLLIVGAMLDIFSALVLVVPLILPIANGYGVDPIHLGIIFLTNLQIGYCTPPVGLNLFLASYRFEKPIVELYRSTLPFLALLLITLVVITYFPWLSQVLIRTFG</sequence>